<evidence type="ECO:0000313" key="1">
    <source>
        <dbReference type="EMBL" id="KAK3712126.1"/>
    </source>
</evidence>
<organism evidence="1 2">
    <name type="scientific">Vermiconidia calcicola</name>
    <dbReference type="NCBI Taxonomy" id="1690605"/>
    <lineage>
        <taxon>Eukaryota</taxon>
        <taxon>Fungi</taxon>
        <taxon>Dikarya</taxon>
        <taxon>Ascomycota</taxon>
        <taxon>Pezizomycotina</taxon>
        <taxon>Dothideomycetes</taxon>
        <taxon>Dothideomycetidae</taxon>
        <taxon>Mycosphaerellales</taxon>
        <taxon>Extremaceae</taxon>
        <taxon>Vermiconidia</taxon>
    </lineage>
</organism>
<dbReference type="EMBL" id="JAUTXU010000071">
    <property type="protein sequence ID" value="KAK3712126.1"/>
    <property type="molecule type" value="Genomic_DNA"/>
</dbReference>
<sequence>MRRPLSSLHSLVLLASSLFSVFAQDTNVFLWPPSAGPAQDFSGNVDFTLGSLVDLAWTTDYTTVSLQLCQQGPDSTAACYVLFQNQPAITSFQWRVSLAGSGFLLSEGPIFYFLVWDDEESFTCHYFNIRESGPQTTQSIITATVNPIAVAGSSSSVAPIVTTKTLTPDLTYQAPIRSASTPPQPSSNGIASTESRTTNDPSPSSSLRQEPGNGSLSESTKVGIGVGVGVGILCLGLGALLGLFIRRRRTPAHQPVPQDDNHAALYQPSSGGNASGVGKREYVASTYGELPTHEQAQEMHGGRYPTQELPGLDR</sequence>
<dbReference type="Proteomes" id="UP001281147">
    <property type="component" value="Unassembled WGS sequence"/>
</dbReference>
<evidence type="ECO:0000313" key="2">
    <source>
        <dbReference type="Proteomes" id="UP001281147"/>
    </source>
</evidence>
<accession>A0ACC3N9P2</accession>
<reference evidence="1" key="1">
    <citation type="submission" date="2023-07" db="EMBL/GenBank/DDBJ databases">
        <title>Black Yeasts Isolated from many extreme environments.</title>
        <authorList>
            <person name="Coleine C."/>
            <person name="Stajich J.E."/>
            <person name="Selbmann L."/>
        </authorList>
    </citation>
    <scope>NUCLEOTIDE SEQUENCE</scope>
    <source>
        <strain evidence="1">CCFEE 5714</strain>
    </source>
</reference>
<keyword evidence="2" id="KW-1185">Reference proteome</keyword>
<gene>
    <name evidence="1" type="ORF">LTR37_009217</name>
</gene>
<protein>
    <submittedName>
        <fullName evidence="1">Uncharacterized protein</fullName>
    </submittedName>
</protein>
<name>A0ACC3N9P2_9PEZI</name>
<proteinExistence type="predicted"/>
<comment type="caution">
    <text evidence="1">The sequence shown here is derived from an EMBL/GenBank/DDBJ whole genome shotgun (WGS) entry which is preliminary data.</text>
</comment>